<dbReference type="Ensembl" id="ENSBIXT00000018010.1">
    <property type="protein sequence ID" value="ENSBIXP00000009593.1"/>
    <property type="gene ID" value="ENSBIXG00000002166.1"/>
</dbReference>
<evidence type="ECO:0000313" key="6">
    <source>
        <dbReference type="Proteomes" id="UP000314981"/>
    </source>
</evidence>
<dbReference type="InterPro" id="IPR016186">
    <property type="entry name" value="C-type_lectin-like/link_sf"/>
</dbReference>
<evidence type="ECO:0000313" key="5">
    <source>
        <dbReference type="Ensembl" id="ENSBIXP00005007318.1"/>
    </source>
</evidence>
<dbReference type="GeneID" id="113892438"/>
<dbReference type="GO" id="GO:0030246">
    <property type="term" value="F:carbohydrate binding"/>
    <property type="evidence" value="ECO:0007669"/>
    <property type="project" value="UniProtKB-KW"/>
</dbReference>
<feature type="transmembrane region" description="Helical" evidence="3">
    <location>
        <begin position="58"/>
        <end position="80"/>
    </location>
</feature>
<dbReference type="InterPro" id="IPR051379">
    <property type="entry name" value="C-type_Lectin_Receptor_IMM"/>
</dbReference>
<dbReference type="GeneTree" id="ENSGT00940000154685"/>
<keyword evidence="3" id="KW-1133">Transmembrane helix</keyword>
<dbReference type="Ensembl" id="ENSBIXT00005002623.1">
    <property type="protein sequence ID" value="ENSBIXP00005007318.1"/>
    <property type="gene ID" value="ENSBIXG00005012563.1"/>
</dbReference>
<reference evidence="6 7" key="1">
    <citation type="submission" date="2018-11" db="EMBL/GenBank/DDBJ databases">
        <title>Haplotype-resolved cattle genomes.</title>
        <authorList>
            <person name="Low W.Y."/>
            <person name="Tearle R."/>
            <person name="Bickhart D.M."/>
            <person name="Rosen B.D."/>
            <person name="Koren S."/>
            <person name="Rhie A."/>
            <person name="Hiendleder S."/>
            <person name="Phillippy A.M."/>
            <person name="Smith T.P.L."/>
            <person name="Williams J.L."/>
        </authorList>
    </citation>
    <scope>NUCLEOTIDE SEQUENCE [LARGE SCALE GENOMIC DNA]</scope>
</reference>
<dbReference type="Gene3D" id="3.10.100.10">
    <property type="entry name" value="Mannose-Binding Protein A, subunit A"/>
    <property type="match status" value="1"/>
</dbReference>
<dbReference type="SMART" id="SM00034">
    <property type="entry name" value="CLECT"/>
    <property type="match status" value="1"/>
</dbReference>
<comment type="subcellular location">
    <subcellularLocation>
        <location evidence="1">Membrane</location>
        <topology evidence="1">Single-pass membrane protein</topology>
    </subcellularLocation>
</comment>
<keyword evidence="6" id="KW-1185">Reference proteome</keyword>
<dbReference type="PROSITE" id="PS50041">
    <property type="entry name" value="C_TYPE_LECTIN_2"/>
    <property type="match status" value="1"/>
</dbReference>
<dbReference type="InterPro" id="IPR001304">
    <property type="entry name" value="C-type_lectin-like"/>
</dbReference>
<dbReference type="STRING" id="30522.A0A4W2FRU5"/>
<dbReference type="InterPro" id="IPR033992">
    <property type="entry name" value="NKR-like_CTLD"/>
</dbReference>
<evidence type="ECO:0000256" key="3">
    <source>
        <dbReference type="SAM" id="Phobius"/>
    </source>
</evidence>
<dbReference type="GO" id="GO:0005886">
    <property type="term" value="C:plasma membrane"/>
    <property type="evidence" value="ECO:0007669"/>
    <property type="project" value="TreeGrafter"/>
</dbReference>
<dbReference type="Proteomes" id="UP000429181">
    <property type="component" value="Chromosome 5"/>
</dbReference>
<evidence type="ECO:0000256" key="1">
    <source>
        <dbReference type="ARBA" id="ARBA00004167"/>
    </source>
</evidence>
<dbReference type="AlphaFoldDB" id="A0A4W2FRU5"/>
<dbReference type="CDD" id="cd03593">
    <property type="entry name" value="CLECT_NK_receptors_like"/>
    <property type="match status" value="1"/>
</dbReference>
<keyword evidence="3" id="KW-0812">Transmembrane</keyword>
<dbReference type="Proteomes" id="UP000314981">
    <property type="component" value="Chromosome 5"/>
</dbReference>
<organism evidence="5 7">
    <name type="scientific">Bos indicus x Bos taurus</name>
    <name type="common">Hybrid cattle</name>
    <dbReference type="NCBI Taxonomy" id="30522"/>
    <lineage>
        <taxon>Eukaryota</taxon>
        <taxon>Metazoa</taxon>
        <taxon>Chordata</taxon>
        <taxon>Craniata</taxon>
        <taxon>Vertebrata</taxon>
        <taxon>Euteleostomi</taxon>
        <taxon>Mammalia</taxon>
        <taxon>Eutheria</taxon>
        <taxon>Laurasiatheria</taxon>
        <taxon>Artiodactyla</taxon>
        <taxon>Ruminantia</taxon>
        <taxon>Pecora</taxon>
        <taxon>Bovidae</taxon>
        <taxon>Bovinae</taxon>
        <taxon>Bos</taxon>
    </lineage>
</organism>
<dbReference type="PANTHER" id="PTHR46746">
    <property type="entry name" value="KILLER CELL LECTIN-LIKE RECEPTOR SUBFAMILY F MEMBER 2"/>
    <property type="match status" value="1"/>
</dbReference>
<feature type="domain" description="C-type lectin" evidence="4">
    <location>
        <begin position="137"/>
        <end position="246"/>
    </location>
</feature>
<dbReference type="PANTHER" id="PTHR46746:SF5">
    <property type="entry name" value="C-TYPE LECTIN DOMAIN-CONTAINING PROTEIN"/>
    <property type="match status" value="1"/>
</dbReference>
<reference evidence="5" key="2">
    <citation type="submission" date="2025-05" db="UniProtKB">
        <authorList>
            <consortium name="Ensembl"/>
        </authorList>
    </citation>
    <scope>IDENTIFICATION</scope>
</reference>
<keyword evidence="3" id="KW-0472">Membrane</keyword>
<proteinExistence type="predicted"/>
<dbReference type="OMA" id="QHKWTCK"/>
<gene>
    <name evidence="5" type="primary">LOC113892438</name>
</gene>
<evidence type="ECO:0000256" key="2">
    <source>
        <dbReference type="ARBA" id="ARBA00022734"/>
    </source>
</evidence>
<evidence type="ECO:0000259" key="4">
    <source>
        <dbReference type="PROSITE" id="PS50041"/>
    </source>
</evidence>
<dbReference type="RefSeq" id="XP_027397070.1">
    <property type="nucleotide sequence ID" value="XM_027541269.1"/>
</dbReference>
<dbReference type="SUPFAM" id="SSF56436">
    <property type="entry name" value="C-type lectin-like"/>
    <property type="match status" value="1"/>
</dbReference>
<protein>
    <submittedName>
        <fullName evidence="5">Killer cell lectin-like receptor subfamily F member 1</fullName>
    </submittedName>
</protein>
<name>A0A4W2FRU5_BOBOX</name>
<evidence type="ECO:0000313" key="7">
    <source>
        <dbReference type="Proteomes" id="UP000429181"/>
    </source>
</evidence>
<dbReference type="SMR" id="A0A4W2FRU5"/>
<keyword evidence="2" id="KW-0430">Lectin</keyword>
<sequence length="257" mass="29617">MSLFPSHSKMDYSVYRMFGQMQNTEESMTQKPRKHPYHCQHMWTCKDNPKCPKWHQTALRLTSIAVVTLVATVIGLTVWVSHLSIYSCSDNPSERFSSENGTKDCNCMNLSPRKQQNSTNFIRNHSQNLCPNGWVQKKGKCYNFFKNYQSWIDSQKLCSTMKSHLLVIQDKAELDFLQSSIQDGIYFWIGLNISYPQNTWTWLDGTPLNLQLFQVLGEVEDDACALITKKGVFSEKCPIQNYWICQGVVPSSTDNDL</sequence>
<dbReference type="Pfam" id="PF00059">
    <property type="entry name" value="Lectin_C"/>
    <property type="match status" value="1"/>
</dbReference>
<accession>A0A4W2FRU5</accession>
<dbReference type="InterPro" id="IPR016187">
    <property type="entry name" value="CTDL_fold"/>
</dbReference>